<dbReference type="AlphaFoldDB" id="A0AA35KJ46"/>
<evidence type="ECO:0000313" key="3">
    <source>
        <dbReference type="Proteomes" id="UP001178461"/>
    </source>
</evidence>
<sequence length="68" mass="7104">ETLCAQAKQSSGVRSDASPLRTSSLGGTKKSLTGVTWSRKMIPLPQSGDPVMDITRHLFASASSGTIV</sequence>
<keyword evidence="3" id="KW-1185">Reference proteome</keyword>
<name>A0AA35KJ46_9SAUR</name>
<evidence type="ECO:0000313" key="2">
    <source>
        <dbReference type="EMBL" id="CAI5778377.1"/>
    </source>
</evidence>
<evidence type="ECO:0000256" key="1">
    <source>
        <dbReference type="SAM" id="MobiDB-lite"/>
    </source>
</evidence>
<feature type="non-terminal residue" evidence="2">
    <location>
        <position position="1"/>
    </location>
</feature>
<dbReference type="EMBL" id="OX395131">
    <property type="protein sequence ID" value="CAI5778377.1"/>
    <property type="molecule type" value="Genomic_DNA"/>
</dbReference>
<reference evidence="2" key="1">
    <citation type="submission" date="2022-12" db="EMBL/GenBank/DDBJ databases">
        <authorList>
            <person name="Alioto T."/>
            <person name="Alioto T."/>
            <person name="Gomez Garrido J."/>
        </authorList>
    </citation>
    <scope>NUCLEOTIDE SEQUENCE</scope>
</reference>
<proteinExistence type="predicted"/>
<protein>
    <submittedName>
        <fullName evidence="2">Uncharacterized protein</fullName>
    </submittedName>
</protein>
<dbReference type="Proteomes" id="UP001178461">
    <property type="component" value="Chromosome 6"/>
</dbReference>
<gene>
    <name evidence="2" type="ORF">PODLI_1B015078</name>
</gene>
<organism evidence="2 3">
    <name type="scientific">Podarcis lilfordi</name>
    <name type="common">Lilford's wall lizard</name>
    <dbReference type="NCBI Taxonomy" id="74358"/>
    <lineage>
        <taxon>Eukaryota</taxon>
        <taxon>Metazoa</taxon>
        <taxon>Chordata</taxon>
        <taxon>Craniata</taxon>
        <taxon>Vertebrata</taxon>
        <taxon>Euteleostomi</taxon>
        <taxon>Lepidosauria</taxon>
        <taxon>Squamata</taxon>
        <taxon>Bifurcata</taxon>
        <taxon>Unidentata</taxon>
        <taxon>Episquamata</taxon>
        <taxon>Laterata</taxon>
        <taxon>Lacertibaenia</taxon>
        <taxon>Lacertidae</taxon>
        <taxon>Podarcis</taxon>
    </lineage>
</organism>
<accession>A0AA35KJ46</accession>
<feature type="region of interest" description="Disordered" evidence="1">
    <location>
        <begin position="1"/>
        <end position="30"/>
    </location>
</feature>
<feature type="compositionally biased region" description="Polar residues" evidence="1">
    <location>
        <begin position="20"/>
        <end position="30"/>
    </location>
</feature>